<evidence type="ECO:0000259" key="8">
    <source>
        <dbReference type="Pfam" id="PF07992"/>
    </source>
</evidence>
<keyword evidence="5 6" id="KW-0676">Redox-active center</keyword>
<dbReference type="PRINTS" id="PR00368">
    <property type="entry name" value="FADPNR"/>
</dbReference>
<accession>A0A955RSH2</accession>
<organism evidence="9 10">
    <name type="scientific">candidate division WWE3 bacterium</name>
    <dbReference type="NCBI Taxonomy" id="2053526"/>
    <lineage>
        <taxon>Bacteria</taxon>
        <taxon>Katanobacteria</taxon>
    </lineage>
</organism>
<dbReference type="AlphaFoldDB" id="A0A955RSH2"/>
<dbReference type="EMBL" id="JAGQKZ010000068">
    <property type="protein sequence ID" value="MCA9392517.1"/>
    <property type="molecule type" value="Genomic_DNA"/>
</dbReference>
<dbReference type="PANTHER" id="PTHR48105">
    <property type="entry name" value="THIOREDOXIN REDUCTASE 1-RELATED-RELATED"/>
    <property type="match status" value="1"/>
</dbReference>
<dbReference type="InterPro" id="IPR050097">
    <property type="entry name" value="Ferredoxin-NADP_redctase_2"/>
</dbReference>
<comment type="similarity">
    <text evidence="6">Belongs to the class-II pyridine nucleotide-disulfide oxidoreductase family.</text>
</comment>
<keyword evidence="4" id="KW-1015">Disulfide bond</keyword>
<evidence type="ECO:0000256" key="1">
    <source>
        <dbReference type="ARBA" id="ARBA00022630"/>
    </source>
</evidence>
<dbReference type="PRINTS" id="PR00469">
    <property type="entry name" value="PNDRDTASEII"/>
</dbReference>
<dbReference type="InterPro" id="IPR023753">
    <property type="entry name" value="FAD/NAD-binding_dom"/>
</dbReference>
<dbReference type="InterPro" id="IPR008255">
    <property type="entry name" value="Pyr_nucl-diS_OxRdtase_2_AS"/>
</dbReference>
<keyword evidence="7" id="KW-0521">NADP</keyword>
<proteinExistence type="inferred from homology"/>
<dbReference type="GO" id="GO:0004791">
    <property type="term" value="F:thioredoxin-disulfide reductase (NADPH) activity"/>
    <property type="evidence" value="ECO:0007669"/>
    <property type="project" value="UniProtKB-UniRule"/>
</dbReference>
<comment type="caution">
    <text evidence="9">The sequence shown here is derived from an EMBL/GenBank/DDBJ whole genome shotgun (WGS) entry which is preliminary data.</text>
</comment>
<dbReference type="SUPFAM" id="SSF51905">
    <property type="entry name" value="FAD/NAD(P)-binding domain"/>
    <property type="match status" value="1"/>
</dbReference>
<dbReference type="Pfam" id="PF07992">
    <property type="entry name" value="Pyr_redox_2"/>
    <property type="match status" value="1"/>
</dbReference>
<evidence type="ECO:0000313" key="10">
    <source>
        <dbReference type="Proteomes" id="UP000751518"/>
    </source>
</evidence>
<dbReference type="InterPro" id="IPR005982">
    <property type="entry name" value="Thioredox_Rdtase"/>
</dbReference>
<evidence type="ECO:0000256" key="4">
    <source>
        <dbReference type="ARBA" id="ARBA00023157"/>
    </source>
</evidence>
<evidence type="ECO:0000256" key="3">
    <source>
        <dbReference type="ARBA" id="ARBA00023002"/>
    </source>
</evidence>
<evidence type="ECO:0000313" key="9">
    <source>
        <dbReference type="EMBL" id="MCA9392517.1"/>
    </source>
</evidence>
<evidence type="ECO:0000256" key="2">
    <source>
        <dbReference type="ARBA" id="ARBA00022827"/>
    </source>
</evidence>
<dbReference type="Gene3D" id="3.50.50.60">
    <property type="entry name" value="FAD/NAD(P)-binding domain"/>
    <property type="match status" value="2"/>
</dbReference>
<dbReference type="NCBIfam" id="TIGR01292">
    <property type="entry name" value="TRX_reduct"/>
    <property type="match status" value="1"/>
</dbReference>
<evidence type="ECO:0000256" key="7">
    <source>
        <dbReference type="RuleBase" id="RU003881"/>
    </source>
</evidence>
<protein>
    <recommendedName>
        <fullName evidence="6">Thioredoxin reductase</fullName>
        <ecNumber evidence="6">1.8.1.9</ecNumber>
    </recommendedName>
</protein>
<sequence>MEDVRKLAIIGSGPAGLTATIYAARANLSPIVLAGIEFGGQLMTTTKVENYPGFIEGIDGPELMNNMMEQAKRFGAEIVYEFVRSTDFSKKPFVLKTDSNEYLAESVIVATGSTPRRLGIESEQRFWGKGVSTCATCDGAFYKDKIVAVIGGGDSAMEESTFLTKFASKVYIIHRRDEFKASKVMQERALNNEKINIVWSSEVVEVVGDTFVTGLKLKDTNTGEESELSVDGMFLAIGHEPMTEPFVGQMELDPRKYIVTEDGVHTSVDGVFVAGDVADHVYQQAITAAGMGCKAAIMVEKYLAG</sequence>
<dbReference type="InterPro" id="IPR036188">
    <property type="entry name" value="FAD/NAD-bd_sf"/>
</dbReference>
<comment type="subunit">
    <text evidence="6">Homodimer.</text>
</comment>
<reference evidence="9" key="1">
    <citation type="submission" date="2020-04" db="EMBL/GenBank/DDBJ databases">
        <authorList>
            <person name="Zhang T."/>
        </authorList>
    </citation>
    <scope>NUCLEOTIDE SEQUENCE</scope>
    <source>
        <strain evidence="9">HKST-UBA03</strain>
    </source>
</reference>
<keyword evidence="2 6" id="KW-0274">FAD</keyword>
<feature type="domain" description="FAD/NAD(P)-binding" evidence="8">
    <location>
        <begin position="6"/>
        <end position="292"/>
    </location>
</feature>
<evidence type="ECO:0000256" key="6">
    <source>
        <dbReference type="RuleBase" id="RU003880"/>
    </source>
</evidence>
<gene>
    <name evidence="9" type="primary">trxB</name>
    <name evidence="9" type="ORF">KC614_04975</name>
</gene>
<keyword evidence="1 6" id="KW-0285">Flavoprotein</keyword>
<name>A0A955RSH2_UNCKA</name>
<comment type="cofactor">
    <cofactor evidence="7">
        <name>FAD</name>
        <dbReference type="ChEBI" id="CHEBI:57692"/>
    </cofactor>
    <text evidence="7">Binds 1 FAD per subunit.</text>
</comment>
<reference evidence="9" key="2">
    <citation type="journal article" date="2021" name="Microbiome">
        <title>Successional dynamics and alternative stable states in a saline activated sludge microbial community over 9 years.</title>
        <authorList>
            <person name="Wang Y."/>
            <person name="Ye J."/>
            <person name="Ju F."/>
            <person name="Liu L."/>
            <person name="Boyd J.A."/>
            <person name="Deng Y."/>
            <person name="Parks D.H."/>
            <person name="Jiang X."/>
            <person name="Yin X."/>
            <person name="Woodcroft B.J."/>
            <person name="Tyson G.W."/>
            <person name="Hugenholtz P."/>
            <person name="Polz M.F."/>
            <person name="Zhang T."/>
        </authorList>
    </citation>
    <scope>NUCLEOTIDE SEQUENCE</scope>
    <source>
        <strain evidence="9">HKST-UBA03</strain>
    </source>
</reference>
<dbReference type="EC" id="1.8.1.9" evidence="6"/>
<keyword evidence="3 6" id="KW-0560">Oxidoreductase</keyword>
<evidence type="ECO:0000256" key="5">
    <source>
        <dbReference type="ARBA" id="ARBA00023284"/>
    </source>
</evidence>
<dbReference type="PROSITE" id="PS00573">
    <property type="entry name" value="PYRIDINE_REDOX_2"/>
    <property type="match status" value="1"/>
</dbReference>
<dbReference type="Proteomes" id="UP000751518">
    <property type="component" value="Unassembled WGS sequence"/>
</dbReference>
<dbReference type="GO" id="GO:0019430">
    <property type="term" value="P:removal of superoxide radicals"/>
    <property type="evidence" value="ECO:0007669"/>
    <property type="project" value="UniProtKB-UniRule"/>
</dbReference>
<comment type="catalytic activity">
    <reaction evidence="6">
        <text>[thioredoxin]-dithiol + NADP(+) = [thioredoxin]-disulfide + NADPH + H(+)</text>
        <dbReference type="Rhea" id="RHEA:20345"/>
        <dbReference type="Rhea" id="RHEA-COMP:10698"/>
        <dbReference type="Rhea" id="RHEA-COMP:10700"/>
        <dbReference type="ChEBI" id="CHEBI:15378"/>
        <dbReference type="ChEBI" id="CHEBI:29950"/>
        <dbReference type="ChEBI" id="CHEBI:50058"/>
        <dbReference type="ChEBI" id="CHEBI:57783"/>
        <dbReference type="ChEBI" id="CHEBI:58349"/>
        <dbReference type="EC" id="1.8.1.9"/>
    </reaction>
</comment>
<dbReference type="GO" id="GO:0005737">
    <property type="term" value="C:cytoplasm"/>
    <property type="evidence" value="ECO:0007669"/>
    <property type="project" value="InterPro"/>
</dbReference>